<dbReference type="NCBIfam" id="TIGR03725">
    <property type="entry name" value="T6A_YeaZ"/>
    <property type="match status" value="1"/>
</dbReference>
<dbReference type="AlphaFoldDB" id="A0A1M5SCH0"/>
<accession>A0A1M5SCH0</accession>
<dbReference type="GO" id="GO:0005829">
    <property type="term" value="C:cytosol"/>
    <property type="evidence" value="ECO:0007669"/>
    <property type="project" value="TreeGrafter"/>
</dbReference>
<feature type="domain" description="Gcp-like" evidence="1">
    <location>
        <begin position="31"/>
        <end position="225"/>
    </location>
</feature>
<dbReference type="STRING" id="1123350.SAMN02744040_01707"/>
<dbReference type="GO" id="GO:0002949">
    <property type="term" value="P:tRNA threonylcarbamoyladenosine modification"/>
    <property type="evidence" value="ECO:0007669"/>
    <property type="project" value="InterPro"/>
</dbReference>
<dbReference type="OrthoDB" id="9784166at2"/>
<reference evidence="3" key="1">
    <citation type="submission" date="2016-11" db="EMBL/GenBank/DDBJ databases">
        <authorList>
            <person name="Varghese N."/>
            <person name="Submissions S."/>
        </authorList>
    </citation>
    <scope>NUCLEOTIDE SEQUENCE [LARGE SCALE GENOMIC DNA]</scope>
    <source>
        <strain evidence="3">DSM 15285</strain>
    </source>
</reference>
<evidence type="ECO:0000313" key="2">
    <source>
        <dbReference type="EMBL" id="SHH36169.1"/>
    </source>
</evidence>
<dbReference type="Proteomes" id="UP000242520">
    <property type="component" value="Unassembled WGS sequence"/>
</dbReference>
<evidence type="ECO:0000313" key="3">
    <source>
        <dbReference type="Proteomes" id="UP000242520"/>
    </source>
</evidence>
<gene>
    <name evidence="2" type="ORF">SAMN02744040_01707</name>
</gene>
<dbReference type="InterPro" id="IPR043129">
    <property type="entry name" value="ATPase_NBD"/>
</dbReference>
<dbReference type="Pfam" id="PF00814">
    <property type="entry name" value="TsaD"/>
    <property type="match status" value="1"/>
</dbReference>
<keyword evidence="3" id="KW-1185">Reference proteome</keyword>
<dbReference type="Gene3D" id="3.30.420.40">
    <property type="match status" value="2"/>
</dbReference>
<dbReference type="CDD" id="cd24032">
    <property type="entry name" value="ASKHA_NBD_TsaB"/>
    <property type="match status" value="1"/>
</dbReference>
<name>A0A1M5SCH0_9FIRM</name>
<dbReference type="PANTHER" id="PTHR11735">
    <property type="entry name" value="TRNA N6-ADENOSINE THREONYLCARBAMOYLTRANSFERASE"/>
    <property type="match status" value="1"/>
</dbReference>
<dbReference type="SUPFAM" id="SSF53067">
    <property type="entry name" value="Actin-like ATPase domain"/>
    <property type="match status" value="2"/>
</dbReference>
<protein>
    <submittedName>
        <fullName evidence="2">tRNA threonylcarbamoyl adenosine modification protein YeaZ</fullName>
    </submittedName>
</protein>
<dbReference type="RefSeq" id="WP_072725542.1">
    <property type="nucleotide sequence ID" value="NZ_FQXH01000019.1"/>
</dbReference>
<organism evidence="2 3">
    <name type="scientific">Tepidibacter thalassicus DSM 15285</name>
    <dbReference type="NCBI Taxonomy" id="1123350"/>
    <lineage>
        <taxon>Bacteria</taxon>
        <taxon>Bacillati</taxon>
        <taxon>Bacillota</taxon>
        <taxon>Clostridia</taxon>
        <taxon>Peptostreptococcales</taxon>
        <taxon>Peptostreptococcaceae</taxon>
        <taxon>Tepidibacter</taxon>
    </lineage>
</organism>
<dbReference type="InterPro" id="IPR022496">
    <property type="entry name" value="T6A_TsaB"/>
</dbReference>
<dbReference type="PANTHER" id="PTHR11735:SF11">
    <property type="entry name" value="TRNA THREONYLCARBAMOYLADENOSINE BIOSYNTHESIS PROTEIN TSAB"/>
    <property type="match status" value="1"/>
</dbReference>
<proteinExistence type="predicted"/>
<dbReference type="InterPro" id="IPR000905">
    <property type="entry name" value="Gcp-like_dom"/>
</dbReference>
<dbReference type="EMBL" id="FQXH01000019">
    <property type="protein sequence ID" value="SHH36169.1"/>
    <property type="molecule type" value="Genomic_DNA"/>
</dbReference>
<evidence type="ECO:0000259" key="1">
    <source>
        <dbReference type="Pfam" id="PF00814"/>
    </source>
</evidence>
<sequence>MKILGIDTSSQVGTVAIMEDDKLIGEYIINTKKTHSQKLMPMIDEIFKLCEISIEDIDLIGLCIGPGSFTGLRIGAATAKALAHVRNISVATINSLESLAFNMNFSKGIICPIMDAQRNQVYTCKYIWENNTLVSVEDITVKNIDSLVEEIKERYEEVVLLGEAVDLYKDKLIDLDNVYIAPNSHKISRASSICELAFEKYKKGDVKNHYDVVPYYIRKSQAEVQYEERLKRMGENGK</sequence>